<dbReference type="EMBL" id="CM055731">
    <property type="protein sequence ID" value="KAJ8012721.1"/>
    <property type="molecule type" value="Genomic_DNA"/>
</dbReference>
<comment type="caution">
    <text evidence="1">The sequence shown here is derived from an EMBL/GenBank/DDBJ whole genome shotgun (WGS) entry which is preliminary data.</text>
</comment>
<dbReference type="Proteomes" id="UP001157502">
    <property type="component" value="Chromosome 4"/>
</dbReference>
<reference evidence="1" key="1">
    <citation type="submission" date="2021-05" db="EMBL/GenBank/DDBJ databases">
        <authorList>
            <person name="Pan Q."/>
            <person name="Jouanno E."/>
            <person name="Zahm M."/>
            <person name="Klopp C."/>
            <person name="Cabau C."/>
            <person name="Louis A."/>
            <person name="Berthelot C."/>
            <person name="Parey E."/>
            <person name="Roest Crollius H."/>
            <person name="Montfort J."/>
            <person name="Robinson-Rechavi M."/>
            <person name="Bouchez O."/>
            <person name="Lampietro C."/>
            <person name="Lopez Roques C."/>
            <person name="Donnadieu C."/>
            <person name="Postlethwait J."/>
            <person name="Bobe J."/>
            <person name="Dillon D."/>
            <person name="Chandos A."/>
            <person name="von Hippel F."/>
            <person name="Guiguen Y."/>
        </authorList>
    </citation>
    <scope>NUCLEOTIDE SEQUENCE</scope>
    <source>
        <strain evidence="1">YG-Jan2019</strain>
    </source>
</reference>
<evidence type="ECO:0000313" key="1">
    <source>
        <dbReference type="EMBL" id="KAJ8012721.1"/>
    </source>
</evidence>
<protein>
    <submittedName>
        <fullName evidence="1">Uncharacterized protein</fullName>
    </submittedName>
</protein>
<evidence type="ECO:0000313" key="2">
    <source>
        <dbReference type="Proteomes" id="UP001157502"/>
    </source>
</evidence>
<name>A0ACC2HA09_DALPE</name>
<proteinExistence type="predicted"/>
<gene>
    <name evidence="1" type="ORF">DPEC_G00045830</name>
</gene>
<organism evidence="1 2">
    <name type="scientific">Dallia pectoralis</name>
    <name type="common">Alaska blackfish</name>
    <dbReference type="NCBI Taxonomy" id="75939"/>
    <lineage>
        <taxon>Eukaryota</taxon>
        <taxon>Metazoa</taxon>
        <taxon>Chordata</taxon>
        <taxon>Craniata</taxon>
        <taxon>Vertebrata</taxon>
        <taxon>Euteleostomi</taxon>
        <taxon>Actinopterygii</taxon>
        <taxon>Neopterygii</taxon>
        <taxon>Teleostei</taxon>
        <taxon>Protacanthopterygii</taxon>
        <taxon>Esociformes</taxon>
        <taxon>Umbridae</taxon>
        <taxon>Dallia</taxon>
    </lineage>
</organism>
<keyword evidence="2" id="KW-1185">Reference proteome</keyword>
<accession>A0ACC2HA09</accession>
<sequence length="240" mass="27183">MRVQIPCFCYHEQGTVGCVLWRNLRRSYLRSNYLLNSCIAGIEEADLLLLVGTNPRYKAPHFNARIRKSWLHNELHVALVGSQEDQTYMIIWGSLLQSCKKLLQGPTPSLRFLPRQSVLLLWWAVLPCREMMGPLFTQQCPPSLRMPVSAVGGWKVLNVLHRVASQVAALDLGYKQGVETCQFTKGTMKMLGQRWLIFLPGAAYTEKCSTYVNTEGRAQLTRLALTAPGLAKNIRDISEY</sequence>